<sequence>MTRVLVVDDEPALLSTLRIHLSARGFAVTTVADGASALRALDAVDPEVIVLDLGLPDIDGTAVLAEIRRRGRTPVIVLSARADSADKVDALDAGADDYVTKPFGMDELLARLRAAVRRAAVAAPPGGDDPVETADFTVDLATKRVLRGGVPVHLTPTEWSMLEILVRRRGRLVTQTDLLQEVWGPAYATETHYLRVYLAQLRRKLEPDPGHPRYLITAPGQGYRFEV</sequence>
<keyword evidence="2" id="KW-0597">Phosphoprotein</keyword>
<dbReference type="InterPro" id="IPR011006">
    <property type="entry name" value="CheY-like_superfamily"/>
</dbReference>
<comment type="caution">
    <text evidence="6">The sequence shown here is derived from an EMBL/GenBank/DDBJ whole genome shotgun (WGS) entry which is preliminary data.</text>
</comment>
<feature type="modified residue" description="4-aspartylphosphate" evidence="2">
    <location>
        <position position="52"/>
    </location>
</feature>
<accession>A0A938YLY5</accession>
<keyword evidence="7" id="KW-1185">Reference proteome</keyword>
<dbReference type="InterPro" id="IPR001867">
    <property type="entry name" value="OmpR/PhoB-type_DNA-bd"/>
</dbReference>
<dbReference type="CDD" id="cd17574">
    <property type="entry name" value="REC_OmpR"/>
    <property type="match status" value="1"/>
</dbReference>
<dbReference type="PROSITE" id="PS51755">
    <property type="entry name" value="OMPR_PHOB"/>
    <property type="match status" value="1"/>
</dbReference>
<dbReference type="GO" id="GO:0000976">
    <property type="term" value="F:transcription cis-regulatory region binding"/>
    <property type="evidence" value="ECO:0007669"/>
    <property type="project" value="TreeGrafter"/>
</dbReference>
<evidence type="ECO:0000313" key="7">
    <source>
        <dbReference type="Proteomes" id="UP000663801"/>
    </source>
</evidence>
<dbReference type="PANTHER" id="PTHR48111">
    <property type="entry name" value="REGULATOR OF RPOS"/>
    <property type="match status" value="1"/>
</dbReference>
<evidence type="ECO:0000259" key="4">
    <source>
        <dbReference type="PROSITE" id="PS50110"/>
    </source>
</evidence>
<feature type="domain" description="OmpR/PhoB-type" evidence="5">
    <location>
        <begin position="128"/>
        <end position="227"/>
    </location>
</feature>
<dbReference type="Gene3D" id="1.10.10.10">
    <property type="entry name" value="Winged helix-like DNA-binding domain superfamily/Winged helix DNA-binding domain"/>
    <property type="match status" value="1"/>
</dbReference>
<evidence type="ECO:0000313" key="6">
    <source>
        <dbReference type="EMBL" id="MBM9477624.1"/>
    </source>
</evidence>
<dbReference type="GO" id="GO:0000156">
    <property type="term" value="F:phosphorelay response regulator activity"/>
    <property type="evidence" value="ECO:0007669"/>
    <property type="project" value="TreeGrafter"/>
</dbReference>
<dbReference type="CDD" id="cd00383">
    <property type="entry name" value="trans_reg_C"/>
    <property type="match status" value="1"/>
</dbReference>
<dbReference type="AlphaFoldDB" id="A0A938YLY5"/>
<feature type="DNA-binding region" description="OmpR/PhoB-type" evidence="3">
    <location>
        <begin position="128"/>
        <end position="227"/>
    </location>
</feature>
<protein>
    <submittedName>
        <fullName evidence="6">Response regulator transcription factor</fullName>
    </submittedName>
</protein>
<dbReference type="PROSITE" id="PS50110">
    <property type="entry name" value="RESPONSE_REGULATORY"/>
    <property type="match status" value="1"/>
</dbReference>
<dbReference type="SMART" id="SM00448">
    <property type="entry name" value="REC"/>
    <property type="match status" value="1"/>
</dbReference>
<dbReference type="Pfam" id="PF00486">
    <property type="entry name" value="Trans_reg_C"/>
    <property type="match status" value="1"/>
</dbReference>
<dbReference type="FunFam" id="1.10.10.10:FF:000210">
    <property type="entry name" value="Winged-helix transcriptional response regulator KdpE"/>
    <property type="match status" value="1"/>
</dbReference>
<proteinExistence type="predicted"/>
<dbReference type="InterPro" id="IPR036388">
    <property type="entry name" value="WH-like_DNA-bd_sf"/>
</dbReference>
<gene>
    <name evidence="6" type="ORF">JL107_14325</name>
</gene>
<organism evidence="6 7">
    <name type="scientific">Nakamurella flavida</name>
    <dbReference type="NCBI Taxonomy" id="363630"/>
    <lineage>
        <taxon>Bacteria</taxon>
        <taxon>Bacillati</taxon>
        <taxon>Actinomycetota</taxon>
        <taxon>Actinomycetes</taxon>
        <taxon>Nakamurellales</taxon>
        <taxon>Nakamurellaceae</taxon>
        <taxon>Nakamurella</taxon>
    </lineage>
</organism>
<dbReference type="PANTHER" id="PTHR48111:SF50">
    <property type="entry name" value="KDP OPERON TRANSCRIPTIONAL REGULATORY PROTEIN KDPE"/>
    <property type="match status" value="1"/>
</dbReference>
<dbReference type="Proteomes" id="UP000663801">
    <property type="component" value="Unassembled WGS sequence"/>
</dbReference>
<dbReference type="GO" id="GO:0005829">
    <property type="term" value="C:cytosol"/>
    <property type="evidence" value="ECO:0007669"/>
    <property type="project" value="TreeGrafter"/>
</dbReference>
<feature type="domain" description="Response regulatory" evidence="4">
    <location>
        <begin position="3"/>
        <end position="116"/>
    </location>
</feature>
<evidence type="ECO:0000259" key="5">
    <source>
        <dbReference type="PROSITE" id="PS51755"/>
    </source>
</evidence>
<dbReference type="EMBL" id="JAERWL010000011">
    <property type="protein sequence ID" value="MBM9477624.1"/>
    <property type="molecule type" value="Genomic_DNA"/>
</dbReference>
<dbReference type="Gene3D" id="3.40.50.2300">
    <property type="match status" value="1"/>
</dbReference>
<dbReference type="RefSeq" id="WP_205257743.1">
    <property type="nucleotide sequence ID" value="NZ_BAAAPV010000005.1"/>
</dbReference>
<dbReference type="Pfam" id="PF00072">
    <property type="entry name" value="Response_reg"/>
    <property type="match status" value="1"/>
</dbReference>
<evidence type="ECO:0000256" key="2">
    <source>
        <dbReference type="PROSITE-ProRule" id="PRU00169"/>
    </source>
</evidence>
<reference evidence="6" key="1">
    <citation type="submission" date="2021-01" db="EMBL/GenBank/DDBJ databases">
        <title>KCTC 19127 draft genome.</title>
        <authorList>
            <person name="An D."/>
        </authorList>
    </citation>
    <scope>NUCLEOTIDE SEQUENCE</scope>
    <source>
        <strain evidence="6">KCTC 19127</strain>
    </source>
</reference>
<dbReference type="SUPFAM" id="SSF52172">
    <property type="entry name" value="CheY-like"/>
    <property type="match status" value="1"/>
</dbReference>
<keyword evidence="1 3" id="KW-0238">DNA-binding</keyword>
<dbReference type="SMART" id="SM00862">
    <property type="entry name" value="Trans_reg_C"/>
    <property type="match status" value="1"/>
</dbReference>
<name>A0A938YLY5_9ACTN</name>
<evidence type="ECO:0000256" key="3">
    <source>
        <dbReference type="PROSITE-ProRule" id="PRU01091"/>
    </source>
</evidence>
<dbReference type="GO" id="GO:0032993">
    <property type="term" value="C:protein-DNA complex"/>
    <property type="evidence" value="ECO:0007669"/>
    <property type="project" value="TreeGrafter"/>
</dbReference>
<dbReference type="InterPro" id="IPR039420">
    <property type="entry name" value="WalR-like"/>
</dbReference>
<dbReference type="Gene3D" id="6.10.250.690">
    <property type="match status" value="1"/>
</dbReference>
<dbReference type="GO" id="GO:0006355">
    <property type="term" value="P:regulation of DNA-templated transcription"/>
    <property type="evidence" value="ECO:0007669"/>
    <property type="project" value="InterPro"/>
</dbReference>
<evidence type="ECO:0000256" key="1">
    <source>
        <dbReference type="ARBA" id="ARBA00023125"/>
    </source>
</evidence>
<dbReference type="InterPro" id="IPR001789">
    <property type="entry name" value="Sig_transdc_resp-reg_receiver"/>
</dbReference>